<reference evidence="11" key="1">
    <citation type="submission" date="2015-08" db="EMBL/GenBank/DDBJ databases">
        <title>Biodiversity assessment using next-generation sequencing: comparison of phylogenetic and functional diversity between Nebraska grasslands.</title>
        <authorList>
            <person name="Ahrendsen D.L."/>
            <person name="Aust S.K."/>
            <person name="Kellar P.R."/>
        </authorList>
    </citation>
    <scope>NUCLEOTIDE SEQUENCE</scope>
</reference>
<comment type="subunit">
    <text evidence="6">Component of the chloroplastic Clp protease core complex.</text>
</comment>
<feature type="transmembrane region" description="Helical" evidence="10">
    <location>
        <begin position="100"/>
        <end position="119"/>
    </location>
</feature>
<proteinExistence type="inferred from homology"/>
<dbReference type="PANTHER" id="PTHR10381:SF73">
    <property type="entry name" value="ATP-DEPENDENT CLP PROTEASE PROTEOLYTIC SUBUNIT"/>
    <property type="match status" value="1"/>
</dbReference>
<keyword evidence="4 6" id="KW-0720">Serine protease</keyword>
<evidence type="ECO:0000256" key="1">
    <source>
        <dbReference type="ARBA" id="ARBA00007039"/>
    </source>
</evidence>
<feature type="active site" evidence="6 7">
    <location>
        <position position="133"/>
    </location>
</feature>
<keyword evidence="10" id="KW-0472">Membrane</keyword>
<dbReference type="Gene3D" id="3.90.226.10">
    <property type="entry name" value="2-enoyl-CoA Hydratase, Chain A, domain 1"/>
    <property type="match status" value="1"/>
</dbReference>
<evidence type="ECO:0000256" key="4">
    <source>
        <dbReference type="ARBA" id="ARBA00022825"/>
    </source>
</evidence>
<dbReference type="EC" id="3.4.21.92" evidence="6"/>
<dbReference type="InterPro" id="IPR023562">
    <property type="entry name" value="ClpP/TepA"/>
</dbReference>
<dbReference type="HAMAP" id="MF_00444">
    <property type="entry name" value="ClpP"/>
    <property type="match status" value="1"/>
</dbReference>
<keyword evidence="10" id="KW-1133">Transmembrane helix</keyword>
<dbReference type="GO" id="GO:0004252">
    <property type="term" value="F:serine-type endopeptidase activity"/>
    <property type="evidence" value="ECO:0007669"/>
    <property type="project" value="UniProtKB-UniRule"/>
</dbReference>
<dbReference type="GO" id="GO:0004176">
    <property type="term" value="F:ATP-dependent peptidase activity"/>
    <property type="evidence" value="ECO:0007669"/>
    <property type="project" value="InterPro"/>
</dbReference>
<organism evidence="11">
    <name type="scientific">Oenothera nuttallii</name>
    <dbReference type="NCBI Taxonomy" id="337558"/>
    <lineage>
        <taxon>Eukaryota</taxon>
        <taxon>Viridiplantae</taxon>
        <taxon>Streptophyta</taxon>
        <taxon>Embryophyta</taxon>
        <taxon>Tracheophyta</taxon>
        <taxon>Spermatophyta</taxon>
        <taxon>Magnoliopsida</taxon>
        <taxon>eudicotyledons</taxon>
        <taxon>Gunneridae</taxon>
        <taxon>Pentapetalae</taxon>
        <taxon>rosids</taxon>
        <taxon>malvids</taxon>
        <taxon>Myrtales</taxon>
        <taxon>Onagraceae</taxon>
        <taxon>Onagroideae</taxon>
        <taxon>Onagreae</taxon>
        <taxon>Oenothera</taxon>
    </lineage>
</organism>
<dbReference type="GO" id="GO:0009570">
    <property type="term" value="C:chloroplast stroma"/>
    <property type="evidence" value="ECO:0007669"/>
    <property type="project" value="UniProtKB-SubCell"/>
</dbReference>
<evidence type="ECO:0000256" key="7">
    <source>
        <dbReference type="PROSITE-ProRule" id="PRU10086"/>
    </source>
</evidence>
<gene>
    <name evidence="6" type="primary">clpP</name>
</gene>
<evidence type="ECO:0000256" key="8">
    <source>
        <dbReference type="RuleBase" id="RU003567"/>
    </source>
</evidence>
<dbReference type="PRINTS" id="PR00127">
    <property type="entry name" value="CLPPROTEASEP"/>
</dbReference>
<keyword evidence="11" id="KW-0934">Plastid</keyword>
<dbReference type="GO" id="GO:0009368">
    <property type="term" value="C:endopeptidase Clp complex"/>
    <property type="evidence" value="ECO:0007669"/>
    <property type="project" value="TreeGrafter"/>
</dbReference>
<evidence type="ECO:0000256" key="3">
    <source>
        <dbReference type="ARBA" id="ARBA00022801"/>
    </source>
</evidence>
<feature type="region of interest" description="Disordered" evidence="9">
    <location>
        <begin position="211"/>
        <end position="243"/>
    </location>
</feature>
<dbReference type="Pfam" id="PF00574">
    <property type="entry name" value="CLP_protease"/>
    <property type="match status" value="1"/>
</dbReference>
<dbReference type="InterPro" id="IPR001907">
    <property type="entry name" value="ClpP"/>
</dbReference>
<dbReference type="PANTHER" id="PTHR10381">
    <property type="entry name" value="ATP-DEPENDENT CLP PROTEASE PROTEOLYTIC SUBUNIT"/>
    <property type="match status" value="1"/>
</dbReference>
<comment type="function">
    <text evidence="6">Cleaves peptides in various proteins in a process that requires ATP hydrolysis. Has a chymotrypsin-like activity. Plays a major role in the degradation of misfolded proteins.</text>
</comment>
<keyword evidence="2 6" id="KW-0645">Protease</keyword>
<dbReference type="SUPFAM" id="SSF52096">
    <property type="entry name" value="ClpP/crotonase"/>
    <property type="match status" value="1"/>
</dbReference>
<keyword evidence="11" id="KW-0150">Chloroplast</keyword>
<dbReference type="GO" id="GO:0006515">
    <property type="term" value="P:protein quality control for misfolded or incompletely synthesized proteins"/>
    <property type="evidence" value="ECO:0007669"/>
    <property type="project" value="TreeGrafter"/>
</dbReference>
<evidence type="ECO:0000256" key="5">
    <source>
        <dbReference type="ARBA" id="ARBA00034021"/>
    </source>
</evidence>
<dbReference type="PROSITE" id="PS00382">
    <property type="entry name" value="CLP_PROTEASE_HIS"/>
    <property type="match status" value="1"/>
</dbReference>
<protein>
    <recommendedName>
        <fullName evidence="6 8">ATP-dependent Clp protease proteolytic subunit</fullName>
        <ecNumber evidence="6">3.4.21.92</ecNumber>
    </recommendedName>
    <alternativeName>
        <fullName evidence="6">Endopeptidase Clp</fullName>
    </alternativeName>
</protein>
<dbReference type="EMBL" id="KT456885">
    <property type="protein sequence ID" value="AMC30884.1"/>
    <property type="molecule type" value="Genomic_DNA"/>
</dbReference>
<keyword evidence="10" id="KW-0812">Transmembrane</keyword>
<comment type="similarity">
    <text evidence="1 6 8">Belongs to the peptidase S14 family.</text>
</comment>
<dbReference type="InterPro" id="IPR029045">
    <property type="entry name" value="ClpP/crotonase-like_dom_sf"/>
</dbReference>
<sequence>MPVGIPRLPFVIVQEEEEDDDDDDYDWMDLYNVLYRSRTLFLGQEIDYEIANHLAGLMIFLNIEDPTKDLYFFINSPGGLATAGLLIYDAMQLVKPDVYTLGLGLLASMASFLLVGGAISKRLLTPHSRVMIHQPASDYTGKDPAIEAILDAEEVEQIRDMVIRVYVQRTQQPREVINDHLERNLFMSATEAKDYGLIDDIGVQDVLARIREQNPHPDSDPDLDEENPYPESDPDLDEEWQWI</sequence>
<evidence type="ECO:0000256" key="10">
    <source>
        <dbReference type="SAM" id="Phobius"/>
    </source>
</evidence>
<feature type="compositionally biased region" description="Acidic residues" evidence="9">
    <location>
        <begin position="220"/>
        <end position="243"/>
    </location>
</feature>
<comment type="catalytic activity">
    <reaction evidence="5 6 7">
        <text>Hydrolysis of proteins to small peptides in the presence of ATP and magnesium. alpha-casein is the usual test substrate. In the absence of ATP, only oligopeptides shorter than five residues are hydrolyzed (such as succinyl-Leu-Tyr-|-NHMec, and Leu-Tyr-Leu-|-Tyr-Trp, in which cleavage of the -Tyr-|-Leu- and -Tyr-|-Trp bonds also occurs).</text>
        <dbReference type="EC" id="3.4.21.92"/>
    </reaction>
</comment>
<feature type="active site" description="Nucleophile" evidence="6">
    <location>
        <position position="108"/>
    </location>
</feature>
<feature type="transmembrane region" description="Helical" evidence="10">
    <location>
        <begin position="70"/>
        <end position="88"/>
    </location>
</feature>
<evidence type="ECO:0000313" key="11">
    <source>
        <dbReference type="EMBL" id="AMC30884.1"/>
    </source>
</evidence>
<evidence type="ECO:0000256" key="6">
    <source>
        <dbReference type="HAMAP-Rule" id="MF_00444"/>
    </source>
</evidence>
<comment type="subcellular location">
    <subcellularLocation>
        <location evidence="6">Plastid</location>
        <location evidence="6">Chloroplast stroma</location>
    </subcellularLocation>
</comment>
<dbReference type="GO" id="GO:0051117">
    <property type="term" value="F:ATPase binding"/>
    <property type="evidence" value="ECO:0007669"/>
    <property type="project" value="TreeGrafter"/>
</dbReference>
<evidence type="ECO:0000256" key="2">
    <source>
        <dbReference type="ARBA" id="ARBA00022670"/>
    </source>
</evidence>
<accession>A0A0Y0UU28</accession>
<keyword evidence="3 6" id="KW-0378">Hydrolase</keyword>
<dbReference type="CDD" id="cd07017">
    <property type="entry name" value="S14_ClpP_2"/>
    <property type="match status" value="1"/>
</dbReference>
<dbReference type="InterPro" id="IPR033135">
    <property type="entry name" value="ClpP_His_AS"/>
</dbReference>
<dbReference type="AlphaFoldDB" id="A0A0Y0UU28"/>
<name>A0A0Y0UU28_9MYRT</name>
<evidence type="ECO:0000256" key="9">
    <source>
        <dbReference type="SAM" id="MobiDB-lite"/>
    </source>
</evidence>
<geneLocation type="chloroplast" evidence="11"/>